<proteinExistence type="predicted"/>
<evidence type="ECO:0000313" key="1">
    <source>
        <dbReference type="EMBL" id="CAH1600630.1"/>
    </source>
</evidence>
<protein>
    <submittedName>
        <fullName evidence="1">Uncharacterized protein</fullName>
    </submittedName>
</protein>
<dbReference type="AlphaFoldDB" id="A0AAU9QS67"/>
<organism evidence="1 2">
    <name type="scientific">Vibrio jasicida</name>
    <dbReference type="NCBI Taxonomy" id="766224"/>
    <lineage>
        <taxon>Bacteria</taxon>
        <taxon>Pseudomonadati</taxon>
        <taxon>Pseudomonadota</taxon>
        <taxon>Gammaproteobacteria</taxon>
        <taxon>Vibrionales</taxon>
        <taxon>Vibrionaceae</taxon>
        <taxon>Vibrio</taxon>
    </lineage>
</organism>
<comment type="caution">
    <text evidence="1">The sequence shown here is derived from an EMBL/GenBank/DDBJ whole genome shotgun (WGS) entry which is preliminary data.</text>
</comment>
<reference evidence="1" key="1">
    <citation type="submission" date="2022-01" db="EMBL/GenBank/DDBJ databases">
        <authorList>
            <person name="Lagorce A."/>
        </authorList>
    </citation>
    <scope>NUCLEOTIDE SEQUENCE</scope>
    <source>
        <strain evidence="1">Th15_F1_A12</strain>
    </source>
</reference>
<accession>A0AAU9QS67</accession>
<name>A0AAU9QS67_9VIBR</name>
<sequence length="71" mass="8137">MFYPLLVLRFVSISIHMAKFNEKHQILSWQSCIYYAAAAKCRLRGSFACELAPLMSGFAILLLVTTELFDF</sequence>
<gene>
    <name evidence="1" type="ORF">THF1A12_420004</name>
</gene>
<evidence type="ECO:0000313" key="2">
    <source>
        <dbReference type="Proteomes" id="UP001295462"/>
    </source>
</evidence>
<dbReference type="EMBL" id="CAKMUD010000097">
    <property type="protein sequence ID" value="CAH1600630.1"/>
    <property type="molecule type" value="Genomic_DNA"/>
</dbReference>
<dbReference type="Proteomes" id="UP001295462">
    <property type="component" value="Unassembled WGS sequence"/>
</dbReference>